<protein>
    <submittedName>
        <fullName evidence="1">Uncharacterized protein</fullName>
    </submittedName>
</protein>
<proteinExistence type="predicted"/>
<organism evidence="1">
    <name type="scientific">Caudovirales sp. gcode 4</name>
    <dbReference type="NCBI Taxonomy" id="2838363"/>
    <lineage>
        <taxon>Viruses</taxon>
        <taxon>Duplodnaviria</taxon>
        <taxon>Heunggongvirae</taxon>
        <taxon>Uroviricota</taxon>
        <taxon>Caudoviricetes</taxon>
    </lineage>
</organism>
<accession>A0A8S5RT91</accession>
<dbReference type="EMBL" id="BK059153">
    <property type="protein sequence ID" value="DAE92695.1"/>
    <property type="molecule type" value="Genomic_DNA"/>
</dbReference>
<name>A0A8S5RT91_9CAUD</name>
<sequence length="118" mass="13863">MNNTTAIKQYKKLTMIKLRSWKTLRTTASLEEVQKILSNKATDFVVIDWVGFNRLTEVTEFFEFAPDDIECFILSQTKEIQDKLRAILKEREDKSLKTNGISHLREIYENRFLQGSTN</sequence>
<reference evidence="1" key="1">
    <citation type="journal article" date="2021" name="Proc. Natl. Acad. Sci. U.S.A.">
        <title>A Catalog of Tens of Thousands of Viruses from Human Metagenomes Reveals Hidden Associations with Chronic Diseases.</title>
        <authorList>
            <person name="Tisza M.J."/>
            <person name="Buck C.B."/>
        </authorList>
    </citation>
    <scope>NUCLEOTIDE SEQUENCE</scope>
    <source>
        <strain evidence="1">CtKN96</strain>
    </source>
</reference>
<evidence type="ECO:0000313" key="1">
    <source>
        <dbReference type="EMBL" id="DAE92695.1"/>
    </source>
</evidence>